<feature type="domain" description="RING-type" evidence="3">
    <location>
        <begin position="514"/>
        <end position="544"/>
    </location>
</feature>
<dbReference type="PROSITE" id="PS50089">
    <property type="entry name" value="ZF_RING_2"/>
    <property type="match status" value="1"/>
</dbReference>
<keyword evidence="1" id="KW-0862">Zinc</keyword>
<dbReference type="PANTHER" id="PTHR47531">
    <property type="entry name" value="RING/U-BOX SUPERFAMILY PROTEIN"/>
    <property type="match status" value="1"/>
</dbReference>
<dbReference type="AlphaFoldDB" id="W1NH67"/>
<dbReference type="Pfam" id="PF13639">
    <property type="entry name" value="zf-RING_2"/>
    <property type="match status" value="1"/>
</dbReference>
<evidence type="ECO:0000259" key="3">
    <source>
        <dbReference type="PROSITE" id="PS50089"/>
    </source>
</evidence>
<dbReference type="PANTHER" id="PTHR47531:SF2">
    <property type="entry name" value="RING_U-BOX SUPERFAMILY PROTEIN"/>
    <property type="match status" value="1"/>
</dbReference>
<dbReference type="eggNOG" id="KOG0800">
    <property type="taxonomic scope" value="Eukaryota"/>
</dbReference>
<dbReference type="HOGENOM" id="CLU_035654_0_0_1"/>
<gene>
    <name evidence="4" type="ORF">AMTR_s00011p00266440</name>
</gene>
<dbReference type="EMBL" id="KI397507">
    <property type="protein sequence ID" value="ERM94806.1"/>
    <property type="molecule type" value="Genomic_DNA"/>
</dbReference>
<proteinExistence type="predicted"/>
<feature type="region of interest" description="Disordered" evidence="2">
    <location>
        <begin position="1"/>
        <end position="24"/>
    </location>
</feature>
<feature type="region of interest" description="Disordered" evidence="2">
    <location>
        <begin position="332"/>
        <end position="357"/>
    </location>
</feature>
<evidence type="ECO:0000313" key="5">
    <source>
        <dbReference type="Proteomes" id="UP000017836"/>
    </source>
</evidence>
<keyword evidence="1" id="KW-0863">Zinc-finger</keyword>
<dbReference type="OMA" id="TCMPSNI"/>
<dbReference type="SUPFAM" id="SSF57850">
    <property type="entry name" value="RING/U-box"/>
    <property type="match status" value="1"/>
</dbReference>
<keyword evidence="1" id="KW-0479">Metal-binding</keyword>
<protein>
    <recommendedName>
        <fullName evidence="3">RING-type domain-containing protein</fullName>
    </recommendedName>
</protein>
<name>W1NH67_AMBTC</name>
<evidence type="ECO:0000256" key="2">
    <source>
        <dbReference type="SAM" id="MobiDB-lite"/>
    </source>
</evidence>
<dbReference type="Gramene" id="ERM94806">
    <property type="protein sequence ID" value="ERM94806"/>
    <property type="gene ID" value="AMTR_s00011p00266440"/>
</dbReference>
<dbReference type="GO" id="GO:0008270">
    <property type="term" value="F:zinc ion binding"/>
    <property type="evidence" value="ECO:0007669"/>
    <property type="project" value="UniProtKB-KW"/>
</dbReference>
<dbReference type="Proteomes" id="UP000017836">
    <property type="component" value="Unassembled WGS sequence"/>
</dbReference>
<evidence type="ECO:0000256" key="1">
    <source>
        <dbReference type="PROSITE-ProRule" id="PRU00175"/>
    </source>
</evidence>
<sequence>MGSSHSRTSSSSNTPRVNGVREKRVFRSPCFGQFSYHPDNDDQASGAQYGDCSDFESGTRRNRSRSASEQVKHRNCGMFKALGTNQLPNLGNDTHPNGSVPNIDSGPGSSSTYPTIVQPSNRSLHPNPHFNFIPESISYRLNRATSLGSSDAYSLFSSNLAMPNSENDAENINRTCQNSDFYPAFNSQTMLQCGDLPSLSPYPDSPLGDLQSGNPVSDIPINEGNGDVSVSSPGYIAIGSIDTMAGTSQYPSSQRNTIEPEVSEARRPCRRLGALEPVEGSMQFSRTLSVGRLRDRVLRRTSSSEGSLGNLQEDTVFRDMRQSNGRRFWGALTGSASGRSREAPQSPASYEFSRTPRSVNSSQEYEVNVANLGGGNHNLLGHRSSFLERRRRVRSQVRALQRLGSRFENLAGHDRSCILSGDHRTGRCLCQASGRVDDPTDDSSTRASISRIVMLAEALFEVLDEIHQQSVVLSSRPSVSSLGSVPAPKEVVDCMPIKIYSKLEKHQNEETAQCYICLVEYEEGDCLRLLPCHHDFHRSCVDKWLKEIHRFGWAS</sequence>
<dbReference type="Gene3D" id="3.30.40.10">
    <property type="entry name" value="Zinc/RING finger domain, C3HC4 (zinc finger)"/>
    <property type="match status" value="1"/>
</dbReference>
<accession>W1NH67</accession>
<organism evidence="4 5">
    <name type="scientific">Amborella trichopoda</name>
    <dbReference type="NCBI Taxonomy" id="13333"/>
    <lineage>
        <taxon>Eukaryota</taxon>
        <taxon>Viridiplantae</taxon>
        <taxon>Streptophyta</taxon>
        <taxon>Embryophyta</taxon>
        <taxon>Tracheophyta</taxon>
        <taxon>Spermatophyta</taxon>
        <taxon>Magnoliopsida</taxon>
        <taxon>Amborellales</taxon>
        <taxon>Amborellaceae</taxon>
        <taxon>Amborella</taxon>
    </lineage>
</organism>
<reference evidence="5" key="1">
    <citation type="journal article" date="2013" name="Science">
        <title>The Amborella genome and the evolution of flowering plants.</title>
        <authorList>
            <consortium name="Amborella Genome Project"/>
        </authorList>
    </citation>
    <scope>NUCLEOTIDE SEQUENCE [LARGE SCALE GENOMIC DNA]</scope>
</reference>
<dbReference type="InterPro" id="IPR001841">
    <property type="entry name" value="Znf_RING"/>
</dbReference>
<keyword evidence="5" id="KW-1185">Reference proteome</keyword>
<evidence type="ECO:0000313" key="4">
    <source>
        <dbReference type="EMBL" id="ERM94806.1"/>
    </source>
</evidence>
<feature type="region of interest" description="Disordered" evidence="2">
    <location>
        <begin position="84"/>
        <end position="113"/>
    </location>
</feature>
<dbReference type="FunFam" id="3.30.40.10:FF:000388">
    <property type="entry name" value="Putative RING zinc finger domain superfamily protein"/>
    <property type="match status" value="1"/>
</dbReference>
<dbReference type="InterPro" id="IPR013083">
    <property type="entry name" value="Znf_RING/FYVE/PHD"/>
</dbReference>
<feature type="compositionally biased region" description="Low complexity" evidence="2">
    <location>
        <begin position="1"/>
        <end position="12"/>
    </location>
</feature>